<feature type="domain" description="GON" evidence="3">
    <location>
        <begin position="646"/>
        <end position="850"/>
    </location>
</feature>
<proteinExistence type="predicted"/>
<dbReference type="InterPro" id="IPR012314">
    <property type="entry name" value="Pept_M12B_GON-ADAMTSs"/>
</dbReference>
<dbReference type="AlphaFoldDB" id="C3YSI8"/>
<feature type="domain" description="GON" evidence="3">
    <location>
        <begin position="853"/>
        <end position="1057"/>
    </location>
</feature>
<accession>C3YSI8</accession>
<keyword evidence="2" id="KW-0732">Signal</keyword>
<evidence type="ECO:0000256" key="1">
    <source>
        <dbReference type="ARBA" id="ARBA00022723"/>
    </source>
</evidence>
<evidence type="ECO:0000256" key="2">
    <source>
        <dbReference type="SAM" id="SignalP"/>
    </source>
</evidence>
<reference evidence="4" key="1">
    <citation type="journal article" date="2008" name="Nature">
        <title>The amphioxus genome and the evolution of the chordate karyotype.</title>
        <authorList>
            <consortium name="US DOE Joint Genome Institute (JGI-PGF)"/>
            <person name="Putnam N.H."/>
            <person name="Butts T."/>
            <person name="Ferrier D.E.K."/>
            <person name="Furlong R.F."/>
            <person name="Hellsten U."/>
            <person name="Kawashima T."/>
            <person name="Robinson-Rechavi M."/>
            <person name="Shoguchi E."/>
            <person name="Terry A."/>
            <person name="Yu J.-K."/>
            <person name="Benito-Gutierrez E.L."/>
            <person name="Dubchak I."/>
            <person name="Garcia-Fernandez J."/>
            <person name="Gibson-Brown J.J."/>
            <person name="Grigoriev I.V."/>
            <person name="Horton A.C."/>
            <person name="de Jong P.J."/>
            <person name="Jurka J."/>
            <person name="Kapitonov V.V."/>
            <person name="Kohara Y."/>
            <person name="Kuroki Y."/>
            <person name="Lindquist E."/>
            <person name="Lucas S."/>
            <person name="Osoegawa K."/>
            <person name="Pennacchio L.A."/>
            <person name="Salamov A.A."/>
            <person name="Satou Y."/>
            <person name="Sauka-Spengler T."/>
            <person name="Schmutz J."/>
            <person name="Shin-I T."/>
            <person name="Toyoda A."/>
            <person name="Bronner-Fraser M."/>
            <person name="Fujiyama A."/>
            <person name="Holland L.Z."/>
            <person name="Holland P.W.H."/>
            <person name="Satoh N."/>
            <person name="Rokhsar D.S."/>
        </authorList>
    </citation>
    <scope>NUCLEOTIDE SEQUENCE [LARGE SCALE GENOMIC DNA]</scope>
    <source>
        <strain evidence="4">S238N-H82</strain>
        <tissue evidence="4">Testes</tissue>
    </source>
</reference>
<feature type="domain" description="GON" evidence="3">
    <location>
        <begin position="141"/>
        <end position="345"/>
    </location>
</feature>
<feature type="domain" description="GON" evidence="3">
    <location>
        <begin position="439"/>
        <end position="643"/>
    </location>
</feature>
<feature type="domain" description="GON" evidence="3">
    <location>
        <begin position="24"/>
        <end position="125"/>
    </location>
</feature>
<protein>
    <recommendedName>
        <fullName evidence="3">GON domain-containing protein</fullName>
    </recommendedName>
</protein>
<organism>
    <name type="scientific">Branchiostoma floridae</name>
    <name type="common">Florida lancelet</name>
    <name type="synonym">Amphioxus</name>
    <dbReference type="NCBI Taxonomy" id="7739"/>
    <lineage>
        <taxon>Eukaryota</taxon>
        <taxon>Metazoa</taxon>
        <taxon>Chordata</taxon>
        <taxon>Cephalochordata</taxon>
        <taxon>Leptocardii</taxon>
        <taxon>Amphioxiformes</taxon>
        <taxon>Branchiostomatidae</taxon>
        <taxon>Branchiostoma</taxon>
    </lineage>
</organism>
<evidence type="ECO:0000313" key="4">
    <source>
        <dbReference type="EMBL" id="EEN56689.1"/>
    </source>
</evidence>
<feature type="chain" id="PRO_5002935933" description="GON domain-containing protein" evidence="2">
    <location>
        <begin position="23"/>
        <end position="1072"/>
    </location>
</feature>
<dbReference type="eggNOG" id="KOG3538">
    <property type="taxonomic scope" value="Eukaryota"/>
</dbReference>
<gene>
    <name evidence="4" type="ORF">BRAFLDRAFT_67741</name>
</gene>
<dbReference type="InParanoid" id="C3YSI8"/>
<feature type="signal peptide" evidence="2">
    <location>
        <begin position="1"/>
        <end position="22"/>
    </location>
</feature>
<keyword evidence="1" id="KW-0479">Metal-binding</keyword>
<dbReference type="GO" id="GO:0004222">
    <property type="term" value="F:metalloendopeptidase activity"/>
    <property type="evidence" value="ECO:0007669"/>
    <property type="project" value="InterPro"/>
</dbReference>
<dbReference type="PROSITE" id="PS51046">
    <property type="entry name" value="GON"/>
    <property type="match status" value="6"/>
</dbReference>
<dbReference type="EMBL" id="GG666549">
    <property type="protein sequence ID" value="EEN56689.1"/>
    <property type="molecule type" value="Genomic_DNA"/>
</dbReference>
<name>C3YSI8_BRAFL</name>
<evidence type="ECO:0000259" key="3">
    <source>
        <dbReference type="PROSITE" id="PS51046"/>
    </source>
</evidence>
<dbReference type="GO" id="GO:0008270">
    <property type="term" value="F:zinc ion binding"/>
    <property type="evidence" value="ECO:0007669"/>
    <property type="project" value="InterPro"/>
</dbReference>
<dbReference type="Pfam" id="PF08685">
    <property type="entry name" value="GON"/>
    <property type="match status" value="6"/>
</dbReference>
<feature type="domain" description="GON" evidence="3">
    <location>
        <begin position="348"/>
        <end position="420"/>
    </location>
</feature>
<sequence length="1072" mass="119636">MMKSGEWVQLALLLLAVGGTASHKASSCSEEKSLNKADKDGEYTLYPFETSKDVSLRVYCHDMASGSPKEFLTLPSGPDENYAIVFADRLADGWRCTGALQKPYGSRVGTTKFSKLRIKFEDSRVEVIRDDHTFSKSTGKKAASCSEKKSLNPKYGDAEYTLYPFPTNKDVSLRVYCHDMASGSPKEFLTLPSGPDQNYAIVFANRLADGWRCTGALQDPYASRAGTTKFSKLRIKFENSRVEVIRDDYTFARTNGPNEVDYGHAGDCYSWKQGCAKGTFKVDLTGTELVLAPDVHWVMEERWPESLTIHDMSISKDRKVASARCGGWCGHCWPAGKKMHLMHPQCHKAASCSEVKSLNPEADDGEYTLYPFATDKDVSLRVYCHDMASGSPKEFLTLPSGPDENYAIVFADRLAEGWRCTGALQWSETFWYSHSQGHKASSCSEEKSLNKADKDGEYTLYPFETSKDVSLRVYCHDMASGSPKEFLTLPSGPDENYAIVFADRLADGWRCTGALQKPYKSRVGTTKFSKLRIKFEDSRVEVIRDDHTFSTSTGPNKVDYGHAGDCYSWKQGCAKGTFKVDLTGTELVLASDVHWVMEERWPEYLTINDMSISKDRKVASARCGGWCGHCWPADKKLFLMHPHCKKAASCSEKKSLNPKYEDAEYTLYPFPTNKDVSLRVYCHDMASGSPKEFLTLPSGPDQNYAIVFANRLADGWRCTGALQDPYASRAGTTKFSKLRIKFENSRVEVIRDDYTFARTNGPNKVDYGHAGDCYSWKQGCAKGTFKVDLTGTELVLAPDVHWVMEERWPESLTIHDMSISKDRKVASARCGGWCGHCWPAGKKMHLMHPQCHKAASCSEVKSLNPEADDGEYTLYPFATEKDVSLRVYCHDMASGSPKEFLTLPSGPDENYAIVFADRMADGGRCTGALQDPYASRAGTTKFSKLRIKFENCRVEVIRDDYTFAKTTGPNEVDYGHAGDCYSWKQGCAKGTFKVDLTGTELVLAPDVHWVMEERWPESLTINDMSISKDRKVASARCGGWCGHCWPAGKTMHLLHPQCDGKESGPGVVHVEL</sequence>